<evidence type="ECO:0000313" key="3">
    <source>
        <dbReference type="EMBL" id="RGE63478.1"/>
    </source>
</evidence>
<dbReference type="AlphaFoldDB" id="A0A3E3I8S7"/>
<dbReference type="Pfam" id="PF07905">
    <property type="entry name" value="PucR"/>
    <property type="match status" value="1"/>
</dbReference>
<reference evidence="3 4" key="1">
    <citation type="submission" date="2018-08" db="EMBL/GenBank/DDBJ databases">
        <title>A genome reference for cultivated species of the human gut microbiota.</title>
        <authorList>
            <person name="Zou Y."/>
            <person name="Xue W."/>
            <person name="Luo G."/>
        </authorList>
    </citation>
    <scope>NUCLEOTIDE SEQUENCE [LARGE SCALE GENOMIC DNA]</scope>
    <source>
        <strain evidence="3 4">TF05-5AC</strain>
    </source>
</reference>
<dbReference type="InterPro" id="IPR025736">
    <property type="entry name" value="PucR_C-HTH_dom"/>
</dbReference>
<dbReference type="PANTHER" id="PTHR33744:SF1">
    <property type="entry name" value="DNA-BINDING TRANSCRIPTIONAL ACTIVATOR ADER"/>
    <property type="match status" value="1"/>
</dbReference>
<feature type="domain" description="PucR C-terminal helix-turn-helix" evidence="2">
    <location>
        <begin position="333"/>
        <end position="389"/>
    </location>
</feature>
<dbReference type="RefSeq" id="WP_021638332.1">
    <property type="nucleotide sequence ID" value="NZ_CANNOQ010000113.1"/>
</dbReference>
<evidence type="ECO:0000259" key="1">
    <source>
        <dbReference type="Pfam" id="PF07905"/>
    </source>
</evidence>
<dbReference type="Gene3D" id="1.10.10.2840">
    <property type="entry name" value="PucR C-terminal helix-turn-helix domain"/>
    <property type="match status" value="1"/>
</dbReference>
<feature type="domain" description="Purine catabolism PurC-like" evidence="1">
    <location>
        <begin position="17"/>
        <end position="125"/>
    </location>
</feature>
<dbReference type="EMBL" id="QVLV01000003">
    <property type="protein sequence ID" value="RGE63478.1"/>
    <property type="molecule type" value="Genomic_DNA"/>
</dbReference>
<dbReference type="GeneID" id="97986416"/>
<dbReference type="Proteomes" id="UP000260812">
    <property type="component" value="Unassembled WGS sequence"/>
</dbReference>
<accession>A0A3E3I8S7</accession>
<evidence type="ECO:0000313" key="4">
    <source>
        <dbReference type="Proteomes" id="UP000260812"/>
    </source>
</evidence>
<dbReference type="InterPro" id="IPR051448">
    <property type="entry name" value="CdaR-like_regulators"/>
</dbReference>
<dbReference type="InterPro" id="IPR012914">
    <property type="entry name" value="PucR_dom"/>
</dbReference>
<sequence length="396" mass="46337">MAIRFWEIYEETKEKYKLRILAGKNGMDNVIGWVHMLEDETIINRFSGEELAVTTGLKARIDGWLLHLVASMKKAESAGIIINTGMYLKQVPRDVIDWCEAHNFPLLEMPWEISITELTQDYCMRIMQQVRKEEQYGIMFERLLKGKDVPDDFLEEIGIRYHLDGTFRLFYMQPQYTAEEKVLFRQAALKLENVFGLWQNGTKIRYPYFLMDVKEYYVLAVNDFPEESVAELTSQIRTIFSYFFERKQLCLGIGPECHGIRNLSRALGRARIAAQMAFRMEKDVVDFDQMGFFGILFSSDDPEILKDYADRLLGPLEEYDRLHHSGSGETIGYVETLRSYIANDRSLIGVSRDTYTHRNTVNYRIQNIKRLLDNELKTTADLFPYQVAFCIRDMKL</sequence>
<dbReference type="PANTHER" id="PTHR33744">
    <property type="entry name" value="CARBOHYDRATE DIACID REGULATOR"/>
    <property type="match status" value="1"/>
</dbReference>
<comment type="caution">
    <text evidence="3">The sequence shown here is derived from an EMBL/GenBank/DDBJ whole genome shotgun (WGS) entry which is preliminary data.</text>
</comment>
<dbReference type="Pfam" id="PF13556">
    <property type="entry name" value="HTH_30"/>
    <property type="match status" value="1"/>
</dbReference>
<organism evidence="3 4">
    <name type="scientific">Eisenbergiella massiliensis</name>
    <dbReference type="NCBI Taxonomy" id="1720294"/>
    <lineage>
        <taxon>Bacteria</taxon>
        <taxon>Bacillati</taxon>
        <taxon>Bacillota</taxon>
        <taxon>Clostridia</taxon>
        <taxon>Lachnospirales</taxon>
        <taxon>Lachnospiraceae</taxon>
        <taxon>Eisenbergiella</taxon>
    </lineage>
</organism>
<name>A0A3E3I8S7_9FIRM</name>
<dbReference type="InterPro" id="IPR042070">
    <property type="entry name" value="PucR_C-HTH_sf"/>
</dbReference>
<gene>
    <name evidence="3" type="ORF">DXC51_05855</name>
</gene>
<keyword evidence="4" id="KW-1185">Reference proteome</keyword>
<protein>
    <submittedName>
        <fullName evidence="3">PucR family transcriptional regulator</fullName>
    </submittedName>
</protein>
<proteinExistence type="predicted"/>
<evidence type="ECO:0000259" key="2">
    <source>
        <dbReference type="Pfam" id="PF13556"/>
    </source>
</evidence>